<dbReference type="PRINTS" id="PR00237">
    <property type="entry name" value="GPCRRHODOPSN"/>
</dbReference>
<evidence type="ECO:0000256" key="6">
    <source>
        <dbReference type="ARBA" id="ARBA00023136"/>
    </source>
</evidence>
<evidence type="ECO:0000256" key="9">
    <source>
        <dbReference type="RuleBase" id="RU000688"/>
    </source>
</evidence>
<dbReference type="OrthoDB" id="6106139at2759"/>
<dbReference type="AlphaFoldDB" id="A0A6P8HLZ6"/>
<dbReference type="Proteomes" id="UP000515163">
    <property type="component" value="Unplaced"/>
</dbReference>
<dbReference type="PANTHER" id="PTHR24249:SF372">
    <property type="entry name" value="G-PROTEIN COUPLED RECEPTORS FAMILY 1 PROFILE DOMAIN-CONTAINING PROTEIN"/>
    <property type="match status" value="1"/>
</dbReference>
<evidence type="ECO:0000313" key="13">
    <source>
        <dbReference type="RefSeq" id="XP_031556003.1"/>
    </source>
</evidence>
<dbReference type="KEGG" id="aten:116292791"/>
<comment type="subcellular location">
    <subcellularLocation>
        <location evidence="1">Cell membrane</location>
        <topology evidence="1">Multi-pass membrane protein</topology>
    </subcellularLocation>
</comment>
<evidence type="ECO:0000256" key="4">
    <source>
        <dbReference type="ARBA" id="ARBA00022989"/>
    </source>
</evidence>
<dbReference type="FunCoup" id="A0A6P8HLZ6">
    <property type="interactions" value="717"/>
</dbReference>
<evidence type="ECO:0000256" key="10">
    <source>
        <dbReference type="SAM" id="Phobius"/>
    </source>
</evidence>
<dbReference type="GO" id="GO:0005886">
    <property type="term" value="C:plasma membrane"/>
    <property type="evidence" value="ECO:0007669"/>
    <property type="project" value="UniProtKB-SubCell"/>
</dbReference>
<dbReference type="SUPFAM" id="SSF81321">
    <property type="entry name" value="Family A G protein-coupled receptor-like"/>
    <property type="match status" value="1"/>
</dbReference>
<feature type="transmembrane region" description="Helical" evidence="10">
    <location>
        <begin position="178"/>
        <end position="202"/>
    </location>
</feature>
<evidence type="ECO:0000256" key="5">
    <source>
        <dbReference type="ARBA" id="ARBA00023040"/>
    </source>
</evidence>
<dbReference type="PROSITE" id="PS50262">
    <property type="entry name" value="G_PROTEIN_RECEP_F1_2"/>
    <property type="match status" value="1"/>
</dbReference>
<evidence type="ECO:0000313" key="12">
    <source>
        <dbReference type="Proteomes" id="UP000515163"/>
    </source>
</evidence>
<keyword evidence="2" id="KW-1003">Cell membrane</keyword>
<dbReference type="InterPro" id="IPR050569">
    <property type="entry name" value="TAAR"/>
</dbReference>
<dbReference type="Gene3D" id="1.20.1070.10">
    <property type="entry name" value="Rhodopsin 7-helix transmembrane proteins"/>
    <property type="match status" value="1"/>
</dbReference>
<dbReference type="InterPro" id="IPR017452">
    <property type="entry name" value="GPCR_Rhodpsn_7TM"/>
</dbReference>
<dbReference type="CDD" id="cd00637">
    <property type="entry name" value="7tm_classA_rhodopsin-like"/>
    <property type="match status" value="1"/>
</dbReference>
<organism evidence="12 13">
    <name type="scientific">Actinia tenebrosa</name>
    <name type="common">Australian red waratah sea anemone</name>
    <dbReference type="NCBI Taxonomy" id="6105"/>
    <lineage>
        <taxon>Eukaryota</taxon>
        <taxon>Metazoa</taxon>
        <taxon>Cnidaria</taxon>
        <taxon>Anthozoa</taxon>
        <taxon>Hexacorallia</taxon>
        <taxon>Actiniaria</taxon>
        <taxon>Actiniidae</taxon>
        <taxon>Actinia</taxon>
    </lineage>
</organism>
<keyword evidence="8 9" id="KW-0807">Transducer</keyword>
<accession>A0A6P8HLZ6</accession>
<feature type="domain" description="G-protein coupled receptors family 1 profile" evidence="11">
    <location>
        <begin position="42"/>
        <end position="292"/>
    </location>
</feature>
<keyword evidence="3 9" id="KW-0812">Transmembrane</keyword>
<evidence type="ECO:0000256" key="8">
    <source>
        <dbReference type="ARBA" id="ARBA00023224"/>
    </source>
</evidence>
<keyword evidence="6 10" id="KW-0472">Membrane</keyword>
<feature type="transmembrane region" description="Helical" evidence="10">
    <location>
        <begin position="232"/>
        <end position="257"/>
    </location>
</feature>
<dbReference type="InParanoid" id="A0A6P8HLZ6"/>
<name>A0A6P8HLZ6_ACTTE</name>
<evidence type="ECO:0000256" key="2">
    <source>
        <dbReference type="ARBA" id="ARBA00022475"/>
    </source>
</evidence>
<dbReference type="Pfam" id="PF00001">
    <property type="entry name" value="7tm_1"/>
    <property type="match status" value="1"/>
</dbReference>
<evidence type="ECO:0000259" key="11">
    <source>
        <dbReference type="PROSITE" id="PS50262"/>
    </source>
</evidence>
<proteinExistence type="inferred from homology"/>
<dbReference type="PROSITE" id="PS00237">
    <property type="entry name" value="G_PROTEIN_RECEP_F1_1"/>
    <property type="match status" value="1"/>
</dbReference>
<comment type="similarity">
    <text evidence="9">Belongs to the G-protein coupled receptor 1 family.</text>
</comment>
<evidence type="ECO:0000256" key="3">
    <source>
        <dbReference type="ARBA" id="ARBA00022692"/>
    </source>
</evidence>
<evidence type="ECO:0000256" key="7">
    <source>
        <dbReference type="ARBA" id="ARBA00023170"/>
    </source>
</evidence>
<feature type="transmembrane region" description="Helical" evidence="10">
    <location>
        <begin position="142"/>
        <end position="163"/>
    </location>
</feature>
<feature type="transmembrane region" description="Helical" evidence="10">
    <location>
        <begin position="63"/>
        <end position="83"/>
    </location>
</feature>
<feature type="transmembrane region" description="Helical" evidence="10">
    <location>
        <begin position="103"/>
        <end position="121"/>
    </location>
</feature>
<gene>
    <name evidence="13" type="primary">LOC116292791</name>
</gene>
<evidence type="ECO:0000256" key="1">
    <source>
        <dbReference type="ARBA" id="ARBA00004651"/>
    </source>
</evidence>
<dbReference type="InterPro" id="IPR000276">
    <property type="entry name" value="GPCR_Rhodpsn"/>
</dbReference>
<sequence>MWSADNTSRTSAGHNSNFFPESTAPLYFWIFSGINGLVTLVCNSLVIFIILKRGRLFRNHSNWLLLSLATADLSVGTIMIPWIFVCFFDSTLPCHAEWNISNIIFDMLLHISVSNLCIVTMDRYLWVVFPMRYQDFMTCKSIIILIISSWLIPASFQTIHALLEFKLSQDQNVNAEKVISAIKVTVFEIAPCMLMLFVYGHIFRICWRHSRNISKINKSLYGKSKKEMTARYNLTSTVKVFCAVIPVFILCWVLAAYREICNVYASCLVPSHLVHISRLLLKGHSMIDPIVYALQKRDIRKEMSKLLTDGNMDEIAGINESNTRDGCVTSKMTKVKLIKRK</sequence>
<keyword evidence="12" id="KW-1185">Reference proteome</keyword>
<keyword evidence="4 10" id="KW-1133">Transmembrane helix</keyword>
<reference evidence="13" key="1">
    <citation type="submission" date="2025-08" db="UniProtKB">
        <authorList>
            <consortium name="RefSeq"/>
        </authorList>
    </citation>
    <scope>IDENTIFICATION</scope>
    <source>
        <tissue evidence="13">Tentacle</tissue>
    </source>
</reference>
<protein>
    <submittedName>
        <fullName evidence="13">Trace amine-associated receptor 1-like</fullName>
    </submittedName>
</protein>
<feature type="transmembrane region" description="Helical" evidence="10">
    <location>
        <begin position="26"/>
        <end position="51"/>
    </location>
</feature>
<dbReference type="GO" id="GO:0004930">
    <property type="term" value="F:G protein-coupled receptor activity"/>
    <property type="evidence" value="ECO:0007669"/>
    <property type="project" value="UniProtKB-KW"/>
</dbReference>
<dbReference type="GeneID" id="116292791"/>
<keyword evidence="5 9" id="KW-0297">G-protein coupled receptor</keyword>
<dbReference type="RefSeq" id="XP_031556003.1">
    <property type="nucleotide sequence ID" value="XM_031700143.1"/>
</dbReference>
<dbReference type="PANTHER" id="PTHR24249">
    <property type="entry name" value="HISTAMINE RECEPTOR-RELATED G-PROTEIN COUPLED RECEPTOR"/>
    <property type="match status" value="1"/>
</dbReference>
<keyword evidence="7 9" id="KW-0675">Receptor</keyword>